<organism evidence="4 5">
    <name type="scientific">Agromyces atrinae</name>
    <dbReference type="NCBI Taxonomy" id="592376"/>
    <lineage>
        <taxon>Bacteria</taxon>
        <taxon>Bacillati</taxon>
        <taxon>Actinomycetota</taxon>
        <taxon>Actinomycetes</taxon>
        <taxon>Micrococcales</taxon>
        <taxon>Microbacteriaceae</taxon>
        <taxon>Agromyces</taxon>
    </lineage>
</organism>
<dbReference type="EMBL" id="SDPM01000012">
    <property type="protein sequence ID" value="RXZ85160.1"/>
    <property type="molecule type" value="Genomic_DNA"/>
</dbReference>
<sequence length="182" mass="19664">MNLTNLRRHFFDYARGALRGHPGVRIGRDVKLTGPGHYDLHRGATITRGVRMWVGPGARLVMSYGSKIGDRSILNVETEVIIGVGTRISWDVQILDTDFHWIRDDHGRIHAHTKRIVLEDRVLIGTGSLILKGVTVGEGAVVGAGSVVRSSVPASTIVIGNPAQHVGDVAEWGSARGPLPES</sequence>
<proteinExistence type="predicted"/>
<protein>
    <submittedName>
        <fullName evidence="3">Acetyltransferase-like isoleucine patch superfamily enzyme</fullName>
    </submittedName>
    <submittedName>
        <fullName evidence="4">Acyltransferase</fullName>
    </submittedName>
</protein>
<dbReference type="Proteomes" id="UP000581087">
    <property type="component" value="Unassembled WGS sequence"/>
</dbReference>
<keyword evidence="2" id="KW-0677">Repeat</keyword>
<dbReference type="AlphaFoldDB" id="A0A4Q2M7Q2"/>
<dbReference type="PROSITE" id="PS00101">
    <property type="entry name" value="HEXAPEP_TRANSFERASES"/>
    <property type="match status" value="1"/>
</dbReference>
<dbReference type="Pfam" id="PF00132">
    <property type="entry name" value="Hexapep"/>
    <property type="match status" value="1"/>
</dbReference>
<dbReference type="PANTHER" id="PTHR23416">
    <property type="entry name" value="SIALIC ACID SYNTHASE-RELATED"/>
    <property type="match status" value="1"/>
</dbReference>
<evidence type="ECO:0000256" key="1">
    <source>
        <dbReference type="ARBA" id="ARBA00022679"/>
    </source>
</evidence>
<dbReference type="InterPro" id="IPR051159">
    <property type="entry name" value="Hexapeptide_acetyltransf"/>
</dbReference>
<dbReference type="GO" id="GO:0016746">
    <property type="term" value="F:acyltransferase activity"/>
    <property type="evidence" value="ECO:0007669"/>
    <property type="project" value="UniProtKB-KW"/>
</dbReference>
<dbReference type="OrthoDB" id="2643438at2"/>
<dbReference type="InterPro" id="IPR011004">
    <property type="entry name" value="Trimer_LpxA-like_sf"/>
</dbReference>
<keyword evidence="1 4" id="KW-0808">Transferase</keyword>
<name>A0A4Q2M7Q2_9MICO</name>
<accession>A0A4Q2M7Q2</accession>
<dbReference type="InterPro" id="IPR001451">
    <property type="entry name" value="Hexapep"/>
</dbReference>
<evidence type="ECO:0000256" key="2">
    <source>
        <dbReference type="ARBA" id="ARBA00022737"/>
    </source>
</evidence>
<dbReference type="RefSeq" id="WP_129177053.1">
    <property type="nucleotide sequence ID" value="NZ_JACCBI010000001.1"/>
</dbReference>
<dbReference type="Proteomes" id="UP000292686">
    <property type="component" value="Unassembled WGS sequence"/>
</dbReference>
<gene>
    <name evidence="3" type="ORF">BJ972_002935</name>
    <name evidence="4" type="ORF">ESP50_16670</name>
</gene>
<evidence type="ECO:0000313" key="5">
    <source>
        <dbReference type="Proteomes" id="UP000292686"/>
    </source>
</evidence>
<dbReference type="CDD" id="cd04647">
    <property type="entry name" value="LbH_MAT_like"/>
    <property type="match status" value="1"/>
</dbReference>
<keyword evidence="4" id="KW-0012">Acyltransferase</keyword>
<dbReference type="InterPro" id="IPR018357">
    <property type="entry name" value="Hexapep_transf_CS"/>
</dbReference>
<dbReference type="Gene3D" id="2.160.10.10">
    <property type="entry name" value="Hexapeptide repeat proteins"/>
    <property type="match status" value="1"/>
</dbReference>
<reference evidence="3 6" key="2">
    <citation type="submission" date="2020-07" db="EMBL/GenBank/DDBJ databases">
        <title>Sequencing the genomes of 1000 actinobacteria strains.</title>
        <authorList>
            <person name="Klenk H.-P."/>
        </authorList>
    </citation>
    <scope>NUCLEOTIDE SEQUENCE [LARGE SCALE GENOMIC DNA]</scope>
    <source>
        <strain evidence="3 6">DSM 23870</strain>
    </source>
</reference>
<dbReference type="EMBL" id="JACCBI010000001">
    <property type="protein sequence ID" value="NYD68416.1"/>
    <property type="molecule type" value="Genomic_DNA"/>
</dbReference>
<dbReference type="SUPFAM" id="SSF51161">
    <property type="entry name" value="Trimeric LpxA-like enzymes"/>
    <property type="match status" value="1"/>
</dbReference>
<evidence type="ECO:0000313" key="4">
    <source>
        <dbReference type="EMBL" id="RXZ85160.1"/>
    </source>
</evidence>
<reference evidence="4 5" key="1">
    <citation type="submission" date="2019-01" db="EMBL/GenBank/DDBJ databases">
        <title>Agromyces.</title>
        <authorList>
            <person name="Li J."/>
        </authorList>
    </citation>
    <scope>NUCLEOTIDE SEQUENCE [LARGE SCALE GENOMIC DNA]</scope>
    <source>
        <strain evidence="4 5">DSM 23870</strain>
    </source>
</reference>
<evidence type="ECO:0000313" key="6">
    <source>
        <dbReference type="Proteomes" id="UP000581087"/>
    </source>
</evidence>
<evidence type="ECO:0000313" key="3">
    <source>
        <dbReference type="EMBL" id="NYD68416.1"/>
    </source>
</evidence>
<keyword evidence="5" id="KW-1185">Reference proteome</keyword>
<comment type="caution">
    <text evidence="4">The sequence shown here is derived from an EMBL/GenBank/DDBJ whole genome shotgun (WGS) entry which is preliminary data.</text>
</comment>